<keyword evidence="5" id="KW-1185">Reference proteome</keyword>
<dbReference type="Pfam" id="PF07963">
    <property type="entry name" value="N_methyl"/>
    <property type="match status" value="1"/>
</dbReference>
<dbReference type="InterPro" id="IPR012902">
    <property type="entry name" value="N_methyl_site"/>
</dbReference>
<dbReference type="AlphaFoldDB" id="Q2S724"/>
<evidence type="ECO:0000313" key="5">
    <source>
        <dbReference type="Proteomes" id="UP000000238"/>
    </source>
</evidence>
<dbReference type="Proteomes" id="UP000000238">
    <property type="component" value="Chromosome"/>
</dbReference>
<evidence type="ECO:0000256" key="1">
    <source>
        <dbReference type="ARBA" id="ARBA00005233"/>
    </source>
</evidence>
<dbReference type="KEGG" id="hch:HCH_06933"/>
<dbReference type="Pfam" id="PF00114">
    <property type="entry name" value="Pilin"/>
    <property type="match status" value="1"/>
</dbReference>
<keyword evidence="3" id="KW-0472">Membrane</keyword>
<evidence type="ECO:0000313" key="4">
    <source>
        <dbReference type="EMBL" id="ABC33550.1"/>
    </source>
</evidence>
<evidence type="ECO:0000256" key="2">
    <source>
        <dbReference type="ARBA" id="ARBA00022481"/>
    </source>
</evidence>
<dbReference type="GO" id="GO:0007155">
    <property type="term" value="P:cell adhesion"/>
    <property type="evidence" value="ECO:0007669"/>
    <property type="project" value="InterPro"/>
</dbReference>
<accession>Q2S724</accession>
<dbReference type="STRING" id="349521.HCH_06933"/>
<dbReference type="Gene3D" id="3.30.700.10">
    <property type="entry name" value="Glycoprotein, Type 4 Pilin"/>
    <property type="match status" value="1"/>
</dbReference>
<sequence>MTNTAQNGFTLIELMIVVAIIGILASIALPSYQVYVTRAQVTEAVTIVGELRDQVKEYYKYKGDFPTDNAAAGIPAPNKLLGNFVQNITLENGAFHVQLGNKVNASLQDKYLTIRPAIVTGSPASPMTWLCGHSPAVEGMEAIGANKTDIEPAYLPSNCRF</sequence>
<dbReference type="PANTHER" id="PTHR30093:SF34">
    <property type="entry name" value="PREPILIN PEPTIDASE-DEPENDENT PROTEIN D"/>
    <property type="match status" value="1"/>
</dbReference>
<dbReference type="SUPFAM" id="SSF54523">
    <property type="entry name" value="Pili subunits"/>
    <property type="match status" value="1"/>
</dbReference>
<comment type="similarity">
    <text evidence="1">Belongs to the N-Me-Phe pilin family.</text>
</comment>
<dbReference type="InterPro" id="IPR045584">
    <property type="entry name" value="Pilin-like"/>
</dbReference>
<gene>
    <name evidence="4" type="ordered locus">HCH_06933</name>
</gene>
<protein>
    <submittedName>
        <fullName evidence="4">Tfp pilus assembly protein, major pilin PilA</fullName>
    </submittedName>
</protein>
<dbReference type="eggNOG" id="COG4969">
    <property type="taxonomic scope" value="Bacteria"/>
</dbReference>
<feature type="transmembrane region" description="Helical" evidence="3">
    <location>
        <begin position="12"/>
        <end position="32"/>
    </location>
</feature>
<dbReference type="OrthoDB" id="5918848at2"/>
<keyword evidence="3" id="KW-0812">Transmembrane</keyword>
<dbReference type="RefSeq" id="WP_011400600.1">
    <property type="nucleotide sequence ID" value="NC_007645.1"/>
</dbReference>
<keyword evidence="3" id="KW-1133">Transmembrane helix</keyword>
<keyword evidence="2" id="KW-0488">Methylation</keyword>
<proteinExistence type="inferred from homology"/>
<organism evidence="4 5">
    <name type="scientific">Hahella chejuensis (strain KCTC 2396)</name>
    <dbReference type="NCBI Taxonomy" id="349521"/>
    <lineage>
        <taxon>Bacteria</taxon>
        <taxon>Pseudomonadati</taxon>
        <taxon>Pseudomonadota</taxon>
        <taxon>Gammaproteobacteria</taxon>
        <taxon>Oceanospirillales</taxon>
        <taxon>Hahellaceae</taxon>
        <taxon>Hahella</taxon>
    </lineage>
</organism>
<dbReference type="HOGENOM" id="CLU_091705_4_0_6"/>
<name>Q2S724_HAHCH</name>
<dbReference type="NCBIfam" id="TIGR02532">
    <property type="entry name" value="IV_pilin_GFxxxE"/>
    <property type="match status" value="1"/>
</dbReference>
<dbReference type="InterPro" id="IPR001082">
    <property type="entry name" value="Pilin"/>
</dbReference>
<reference evidence="4 5" key="1">
    <citation type="journal article" date="2005" name="Nucleic Acids Res.">
        <title>Genomic blueprint of Hahella chejuensis, a marine microbe producing an algicidal agent.</title>
        <authorList>
            <person name="Jeong H."/>
            <person name="Yim J.H."/>
            <person name="Lee C."/>
            <person name="Choi S.-H."/>
            <person name="Park Y.K."/>
            <person name="Yoon S.H."/>
            <person name="Hur C.-G."/>
            <person name="Kang H.-Y."/>
            <person name="Kim D."/>
            <person name="Lee H.H."/>
            <person name="Park K.H."/>
            <person name="Park S.-H."/>
            <person name="Park H.-S."/>
            <person name="Lee H.K."/>
            <person name="Oh T.K."/>
            <person name="Kim J.F."/>
        </authorList>
    </citation>
    <scope>NUCLEOTIDE SEQUENCE [LARGE SCALE GENOMIC DNA]</scope>
    <source>
        <strain evidence="4 5">KCTC 2396</strain>
    </source>
</reference>
<dbReference type="EMBL" id="CP000155">
    <property type="protein sequence ID" value="ABC33550.1"/>
    <property type="molecule type" value="Genomic_DNA"/>
</dbReference>
<evidence type="ECO:0000256" key="3">
    <source>
        <dbReference type="SAM" id="Phobius"/>
    </source>
</evidence>
<dbReference type="PANTHER" id="PTHR30093">
    <property type="entry name" value="GENERAL SECRETION PATHWAY PROTEIN G"/>
    <property type="match status" value="1"/>
</dbReference>
<dbReference type="GO" id="GO:0009289">
    <property type="term" value="C:pilus"/>
    <property type="evidence" value="ECO:0007669"/>
    <property type="project" value="InterPro"/>
</dbReference>